<dbReference type="InterPro" id="IPR050164">
    <property type="entry name" value="Peptidase_C19"/>
</dbReference>
<evidence type="ECO:0000256" key="5">
    <source>
        <dbReference type="ARBA" id="ARBA00022723"/>
    </source>
</evidence>
<evidence type="ECO:0000256" key="10">
    <source>
        <dbReference type="ARBA" id="ARBA00022833"/>
    </source>
</evidence>
<dbReference type="Proteomes" id="UP001419268">
    <property type="component" value="Unassembled WGS sequence"/>
</dbReference>
<evidence type="ECO:0000259" key="15">
    <source>
        <dbReference type="PROSITE" id="PS50865"/>
    </source>
</evidence>
<gene>
    <name evidence="16" type="ORF">Scep_002059</name>
</gene>
<dbReference type="EMBL" id="JBBNAG010000001">
    <property type="protein sequence ID" value="KAK9166868.1"/>
    <property type="molecule type" value="Genomic_DNA"/>
</dbReference>
<proteinExistence type="inferred from homology"/>
<evidence type="ECO:0000256" key="6">
    <source>
        <dbReference type="ARBA" id="ARBA00022771"/>
    </source>
</evidence>
<dbReference type="SUPFAM" id="SSF144232">
    <property type="entry name" value="HIT/MYND zinc finger-like"/>
    <property type="match status" value="1"/>
</dbReference>
<dbReference type="FunFam" id="3.90.70.10:FF:000026">
    <property type="entry name" value="Ubiquitin carboxyl-terminal hydrolase 15"/>
    <property type="match status" value="1"/>
</dbReference>
<reference evidence="16 17" key="1">
    <citation type="submission" date="2024-01" db="EMBL/GenBank/DDBJ databases">
        <title>Genome assemblies of Stephania.</title>
        <authorList>
            <person name="Yang L."/>
        </authorList>
    </citation>
    <scope>NUCLEOTIDE SEQUENCE [LARGE SCALE GENOMIC DNA]</scope>
    <source>
        <strain evidence="16">JXDWG</strain>
        <tissue evidence="16">Leaf</tissue>
    </source>
</reference>
<protein>
    <recommendedName>
        <fullName evidence="3">ubiquitinyl hydrolase 1</fullName>
        <ecNumber evidence="3">3.4.19.12</ecNumber>
    </recommendedName>
</protein>
<dbReference type="PROSITE" id="PS00972">
    <property type="entry name" value="USP_1"/>
    <property type="match status" value="1"/>
</dbReference>
<evidence type="ECO:0000256" key="8">
    <source>
        <dbReference type="ARBA" id="ARBA00022801"/>
    </source>
</evidence>
<dbReference type="Gene3D" id="6.10.140.2220">
    <property type="match status" value="1"/>
</dbReference>
<evidence type="ECO:0000256" key="13">
    <source>
        <dbReference type="SAM" id="Phobius"/>
    </source>
</evidence>
<keyword evidence="8" id="KW-0378">Hydrolase</keyword>
<evidence type="ECO:0000313" key="16">
    <source>
        <dbReference type="EMBL" id="KAK9166868.1"/>
    </source>
</evidence>
<evidence type="ECO:0000256" key="3">
    <source>
        <dbReference type="ARBA" id="ARBA00012759"/>
    </source>
</evidence>
<keyword evidence="4" id="KW-0645">Protease</keyword>
<dbReference type="GO" id="GO:0016579">
    <property type="term" value="P:protein deubiquitination"/>
    <property type="evidence" value="ECO:0007669"/>
    <property type="project" value="InterPro"/>
</dbReference>
<feature type="domain" description="MYND-type" evidence="15">
    <location>
        <begin position="75"/>
        <end position="112"/>
    </location>
</feature>
<dbReference type="GO" id="GO:0004843">
    <property type="term" value="F:cysteine-type deubiquitinase activity"/>
    <property type="evidence" value="ECO:0007669"/>
    <property type="project" value="UniProtKB-EC"/>
</dbReference>
<organism evidence="16 17">
    <name type="scientific">Stephania cephalantha</name>
    <dbReference type="NCBI Taxonomy" id="152367"/>
    <lineage>
        <taxon>Eukaryota</taxon>
        <taxon>Viridiplantae</taxon>
        <taxon>Streptophyta</taxon>
        <taxon>Embryophyta</taxon>
        <taxon>Tracheophyta</taxon>
        <taxon>Spermatophyta</taxon>
        <taxon>Magnoliopsida</taxon>
        <taxon>Ranunculales</taxon>
        <taxon>Menispermaceae</taxon>
        <taxon>Menispermoideae</taxon>
        <taxon>Cissampelideae</taxon>
        <taxon>Stephania</taxon>
    </lineage>
</organism>
<comment type="catalytic activity">
    <reaction evidence="1">
        <text>Thiol-dependent hydrolysis of ester, thioester, amide, peptide and isopeptide bonds formed by the C-terminal Gly of ubiquitin (a 76-residue protein attached to proteins as an intracellular targeting signal).</text>
        <dbReference type="EC" id="3.4.19.12"/>
    </reaction>
</comment>
<evidence type="ECO:0000259" key="14">
    <source>
        <dbReference type="PROSITE" id="PS50235"/>
    </source>
</evidence>
<keyword evidence="5" id="KW-0479">Metal-binding</keyword>
<dbReference type="Pfam" id="PF01753">
    <property type="entry name" value="zf-MYND"/>
    <property type="match status" value="1"/>
</dbReference>
<dbReference type="InterPro" id="IPR002893">
    <property type="entry name" value="Znf_MYND"/>
</dbReference>
<dbReference type="AlphaFoldDB" id="A0AAP0Q4L9"/>
<keyword evidence="13" id="KW-1133">Transmembrane helix</keyword>
<accession>A0AAP0Q4L9</accession>
<dbReference type="InterPro" id="IPR038765">
    <property type="entry name" value="Papain-like_cys_pep_sf"/>
</dbReference>
<dbReference type="InterPro" id="IPR028889">
    <property type="entry name" value="USP"/>
</dbReference>
<keyword evidence="13" id="KW-0472">Membrane</keyword>
<evidence type="ECO:0000256" key="12">
    <source>
        <dbReference type="SAM" id="MobiDB-lite"/>
    </source>
</evidence>
<name>A0AAP0Q4L9_9MAGN</name>
<dbReference type="InterPro" id="IPR018200">
    <property type="entry name" value="USP_CS"/>
</dbReference>
<dbReference type="EC" id="3.4.19.12" evidence="3"/>
<dbReference type="SUPFAM" id="SSF54001">
    <property type="entry name" value="Cysteine proteinases"/>
    <property type="match status" value="1"/>
</dbReference>
<dbReference type="PROSITE" id="PS50235">
    <property type="entry name" value="USP_3"/>
    <property type="match status" value="1"/>
</dbReference>
<dbReference type="PROSITE" id="PS01360">
    <property type="entry name" value="ZF_MYND_1"/>
    <property type="match status" value="1"/>
</dbReference>
<evidence type="ECO:0000256" key="4">
    <source>
        <dbReference type="ARBA" id="ARBA00022670"/>
    </source>
</evidence>
<dbReference type="Pfam" id="PF00443">
    <property type="entry name" value="UCH"/>
    <property type="match status" value="1"/>
</dbReference>
<sequence length="1068" mass="118410">MLVPGDLGFPGLVFVFLFFVGPIFGFAIRLKWRKAVGRKREVMRLMAMASEEAARAELEAAAELGAVAVARQTQCAVCYRPTTTRCSRCKAVHYCSGKCQIIHWRQGHKDECHPPHFNDLQSNSRMKPACNMEEMLHVNQLESEGKLRATSTEILNEEKVFASSKSKVEEPQFHNIAVKEHEKTADVNRLEETESPCSEFISSDASVGSSHLITSKQTIQSSNAELDICGSVNPAGSGVNVVHNCIVSGPPKGNKDFWDGTLDSAVSKDKCDTSAVNACSPSHACEDAKSGYKVLASSTPSLHFSFGRLKHVVPISCSRCDVPGSTISGNASTLILDEKVSCDASFSEKALTNATSDYNFQTLNTEKSAYLGDGSGSSQSLKPKRTRSFSCADFDYNKLSVSGEHSDLPIKSSEVEGAHKVPPASLEIANSVPYASNCVKTSVRKVVQQCKAYKLPKHCSPGFTDISNRYNHKMLFPYEVFIKLYNWNKVDLHPCGLLNCGNSCYANVVLQCLAFTRPLTSYLLQRLHSKTCKCLKKEWCFTCEFESLVLKAKEEKSPISPAGILSHLETIGSHLGHGREEDAHEFLRYAIDTLQSVCLKEAGETAVGPLAEETTLIGLMFGGYLKSKIKCVKCHGKSEHHERMMDLTVEIQGDIGTLDDALGQFTAHEVLDGENKYYCSRCKSYEKAKKKLTVLEAPNILTIALKRFQTGKFGKLNKSVHFPEILNMAPYISGTNDKSPIYRLYAVIVHLDVMNATFSGHYVCFVRNIQGNWFKLDDSTSQIIPGVEPVELENVLSKEAYMLFYARCSPRAPGLIRNSILCNDVKCKSSRRCLETNHNRKSTLPCARPGFVHPKSGICSELRRPEDLSNWASFDGHRRYESLDSFERMFHSMNRIHKVDSSSDNSSLLSCSDEGSCSTESTRDSSSTDDFSEYVFGEAVRTFNSPLRDFDVSSSPLSARPPQFAASETPQDYPETSGYSMCGGEVDGMLTGESNEGRHPKTLQNKESLPILCSDRSKHFGKLTGIFSYNNSYRETDVQKLEHCKALDMKSGVHLRRPTNDRTAETFY</sequence>
<keyword evidence="17" id="KW-1185">Reference proteome</keyword>
<dbReference type="GO" id="GO:0006508">
    <property type="term" value="P:proteolysis"/>
    <property type="evidence" value="ECO:0007669"/>
    <property type="project" value="UniProtKB-KW"/>
</dbReference>
<dbReference type="GO" id="GO:0005829">
    <property type="term" value="C:cytosol"/>
    <property type="evidence" value="ECO:0007669"/>
    <property type="project" value="TreeGrafter"/>
</dbReference>
<evidence type="ECO:0000256" key="7">
    <source>
        <dbReference type="ARBA" id="ARBA00022786"/>
    </source>
</evidence>
<dbReference type="GO" id="GO:0008270">
    <property type="term" value="F:zinc ion binding"/>
    <property type="evidence" value="ECO:0007669"/>
    <property type="project" value="UniProtKB-KW"/>
</dbReference>
<feature type="domain" description="USP" evidence="14">
    <location>
        <begin position="495"/>
        <end position="808"/>
    </location>
</feature>
<keyword evidence="13" id="KW-0812">Transmembrane</keyword>
<evidence type="ECO:0000256" key="11">
    <source>
        <dbReference type="PROSITE-ProRule" id="PRU00134"/>
    </source>
</evidence>
<dbReference type="PANTHER" id="PTHR24006">
    <property type="entry name" value="UBIQUITIN CARBOXYL-TERMINAL HYDROLASE"/>
    <property type="match status" value="1"/>
</dbReference>
<dbReference type="GO" id="GO:0005634">
    <property type="term" value="C:nucleus"/>
    <property type="evidence" value="ECO:0007669"/>
    <property type="project" value="TreeGrafter"/>
</dbReference>
<dbReference type="FunFam" id="6.10.140.2220:FF:000006">
    <property type="entry name" value="Ubiquitin carboxyl-terminal hydrolase 15"/>
    <property type="match status" value="1"/>
</dbReference>
<dbReference type="PROSITE" id="PS50865">
    <property type="entry name" value="ZF_MYND_2"/>
    <property type="match status" value="1"/>
</dbReference>
<comment type="similarity">
    <text evidence="2">Belongs to the peptidase C19 family.</text>
</comment>
<dbReference type="InterPro" id="IPR001394">
    <property type="entry name" value="Peptidase_C19_UCH"/>
</dbReference>
<evidence type="ECO:0000256" key="1">
    <source>
        <dbReference type="ARBA" id="ARBA00000707"/>
    </source>
</evidence>
<keyword evidence="6 11" id="KW-0863">Zinc-finger</keyword>
<comment type="caution">
    <text evidence="16">The sequence shown here is derived from an EMBL/GenBank/DDBJ whole genome shotgun (WGS) entry which is preliminary data.</text>
</comment>
<keyword evidence="7" id="KW-0833">Ubl conjugation pathway</keyword>
<feature type="region of interest" description="Disordered" evidence="12">
    <location>
        <begin position="954"/>
        <end position="975"/>
    </location>
</feature>
<evidence type="ECO:0000256" key="9">
    <source>
        <dbReference type="ARBA" id="ARBA00022807"/>
    </source>
</evidence>
<keyword evidence="10" id="KW-0862">Zinc</keyword>
<dbReference type="PANTHER" id="PTHR24006:SF874">
    <property type="entry name" value="UBIQUITIN CARBOXYL-TERMINAL HYDROLASE 16"/>
    <property type="match status" value="1"/>
</dbReference>
<evidence type="ECO:0000313" key="17">
    <source>
        <dbReference type="Proteomes" id="UP001419268"/>
    </source>
</evidence>
<keyword evidence="9" id="KW-0788">Thiol protease</keyword>
<evidence type="ECO:0000256" key="2">
    <source>
        <dbReference type="ARBA" id="ARBA00009085"/>
    </source>
</evidence>
<feature type="transmembrane region" description="Helical" evidence="13">
    <location>
        <begin position="12"/>
        <end position="30"/>
    </location>
</feature>
<dbReference type="Gene3D" id="3.90.70.10">
    <property type="entry name" value="Cysteine proteinases"/>
    <property type="match status" value="1"/>
</dbReference>